<accession>A0A4Q7DIB7</accession>
<dbReference type="CDD" id="cd00885">
    <property type="entry name" value="cinA"/>
    <property type="match status" value="1"/>
</dbReference>
<dbReference type="SUPFAM" id="SSF53218">
    <property type="entry name" value="Molybdenum cofactor biosynthesis proteins"/>
    <property type="match status" value="1"/>
</dbReference>
<comment type="caution">
    <text evidence="2">The sequence shown here is derived from an EMBL/GenBank/DDBJ whole genome shotgun (WGS) entry which is preliminary data.</text>
</comment>
<evidence type="ECO:0000259" key="1">
    <source>
        <dbReference type="SMART" id="SM00852"/>
    </source>
</evidence>
<organism evidence="2 3">
    <name type="scientific">Candidatus Finniella inopinata</name>
    <dbReference type="NCBI Taxonomy" id="1696036"/>
    <lineage>
        <taxon>Bacteria</taxon>
        <taxon>Pseudomonadati</taxon>
        <taxon>Pseudomonadota</taxon>
        <taxon>Alphaproteobacteria</taxon>
        <taxon>Holosporales</taxon>
        <taxon>Candidatus Paracaedibacteraceae</taxon>
        <taxon>Candidatus Finniella</taxon>
    </lineage>
</organism>
<dbReference type="InterPro" id="IPR001453">
    <property type="entry name" value="MoaB/Mog_dom"/>
</dbReference>
<evidence type="ECO:0000313" key="2">
    <source>
        <dbReference type="EMBL" id="RZI46533.1"/>
    </source>
</evidence>
<evidence type="ECO:0000313" key="3">
    <source>
        <dbReference type="Proteomes" id="UP000293550"/>
    </source>
</evidence>
<dbReference type="Pfam" id="PF24102">
    <property type="entry name" value="FLAD1_M"/>
    <property type="match status" value="1"/>
</dbReference>
<dbReference type="RefSeq" id="WP_130153634.1">
    <property type="nucleotide sequence ID" value="NZ_SCFB01000004.1"/>
</dbReference>
<dbReference type="AlphaFoldDB" id="A0A4Q7DIB7"/>
<dbReference type="Pfam" id="PF00994">
    <property type="entry name" value="MoCF_biosynth"/>
    <property type="match status" value="1"/>
</dbReference>
<dbReference type="PANTHER" id="PTHR13939:SF0">
    <property type="entry name" value="NMN AMIDOHYDROLASE-LIKE PROTEIN YFAY"/>
    <property type="match status" value="1"/>
</dbReference>
<reference evidence="2 3" key="1">
    <citation type="submission" date="2018-10" db="EMBL/GenBank/DDBJ databases">
        <title>An updated phylogeny of the Alphaproteobacteria reveals that the parasitic Rickettsiales and Holosporales have independent origins.</title>
        <authorList>
            <person name="Munoz-Gomez S.A."/>
            <person name="Hess S."/>
            <person name="Burger G."/>
            <person name="Lang B.F."/>
            <person name="Susko E."/>
            <person name="Slamovits C.H."/>
            <person name="Roger A.J."/>
        </authorList>
    </citation>
    <scope>NUCLEOTIDE SEQUENCE [LARGE SCALE GENOMIC DNA]</scope>
    <source>
        <strain evidence="2">HOLO01</strain>
    </source>
</reference>
<name>A0A4Q7DIB7_9PROT</name>
<dbReference type="SMART" id="SM00852">
    <property type="entry name" value="MoCF_biosynth"/>
    <property type="match status" value="1"/>
</dbReference>
<dbReference type="OrthoDB" id="9801454at2"/>
<dbReference type="Gene3D" id="3.40.980.10">
    <property type="entry name" value="MoaB/Mog-like domain"/>
    <property type="match status" value="1"/>
</dbReference>
<dbReference type="EMBL" id="SCFB01000004">
    <property type="protein sequence ID" value="RZI46533.1"/>
    <property type="molecule type" value="Genomic_DNA"/>
</dbReference>
<feature type="domain" description="MoaB/Mog" evidence="1">
    <location>
        <begin position="5"/>
        <end position="164"/>
    </location>
</feature>
<sequence length="244" mass="26691">MITAAILVIGNEILSGRTKDTNINFIAQRLSDLGIDLLEVRIVPDDEHQIIEAVNALRASYTYVFTTGGIGATHDDITAATIAKAFQVDLIENPMALAILKDYYQERFNNIRRRMALMPRGASLVDNPVSKAPAFQMENVFCLAGMPSVMQGMFEALTPQLETAEPFYQNIVTCNLAEGVIGQRLTEIQTEYPTVNIGSYPFYQLPNVGVNLVVRGKDKKAISNATDAIIGMVKDFGGAISQEA</sequence>
<dbReference type="InterPro" id="IPR056596">
    <property type="entry name" value="FLAD1_M"/>
</dbReference>
<dbReference type="Proteomes" id="UP000293550">
    <property type="component" value="Unassembled WGS sequence"/>
</dbReference>
<keyword evidence="3" id="KW-1185">Reference proteome</keyword>
<protein>
    <submittedName>
        <fullName evidence="2">Competence/damage-inducible protein A</fullName>
    </submittedName>
</protein>
<dbReference type="InterPro" id="IPR050101">
    <property type="entry name" value="CinA"/>
</dbReference>
<dbReference type="InterPro" id="IPR036425">
    <property type="entry name" value="MoaB/Mog-like_dom_sf"/>
</dbReference>
<proteinExistence type="predicted"/>
<gene>
    <name evidence="2" type="ORF">EQU50_02805</name>
</gene>
<dbReference type="PANTHER" id="PTHR13939">
    <property type="entry name" value="NICOTINAMIDE-NUCLEOTIDE AMIDOHYDROLASE PNCC"/>
    <property type="match status" value="1"/>
</dbReference>